<reference evidence="1 2" key="1">
    <citation type="submission" date="2019-08" db="EMBL/GenBank/DDBJ databases">
        <authorList>
            <person name="Peeters C."/>
        </authorList>
    </citation>
    <scope>NUCLEOTIDE SEQUENCE [LARGE SCALE GENOMIC DNA]</scope>
    <source>
        <strain evidence="1 2">LMG 31010</strain>
    </source>
</reference>
<evidence type="ECO:0000313" key="1">
    <source>
        <dbReference type="EMBL" id="VVE38009.1"/>
    </source>
</evidence>
<sequence>MAVAGFYQRKAFSKTFGLMPGRWLQVASGILPG</sequence>
<dbReference type="EMBL" id="CABPSA010000007">
    <property type="protein sequence ID" value="VVE38009.1"/>
    <property type="molecule type" value="Genomic_DNA"/>
</dbReference>
<protein>
    <submittedName>
        <fullName evidence="1">AraC family transcriptional regulator</fullName>
    </submittedName>
</protein>
<organism evidence="1 2">
    <name type="scientific">Pandoraea commovens</name>
    <dbReference type="NCBI Taxonomy" id="2508289"/>
    <lineage>
        <taxon>Bacteria</taxon>
        <taxon>Pseudomonadati</taxon>
        <taxon>Pseudomonadota</taxon>
        <taxon>Betaproteobacteria</taxon>
        <taxon>Burkholderiales</taxon>
        <taxon>Burkholderiaceae</taxon>
        <taxon>Pandoraea</taxon>
    </lineage>
</organism>
<gene>
    <name evidence="1" type="ORF">PCO31010_04018</name>
</gene>
<dbReference type="AlphaFoldDB" id="A0A5E4XNJ0"/>
<accession>A0A5E4XNJ0</accession>
<dbReference type="Proteomes" id="UP000343335">
    <property type="component" value="Unassembled WGS sequence"/>
</dbReference>
<evidence type="ECO:0000313" key="2">
    <source>
        <dbReference type="Proteomes" id="UP000343335"/>
    </source>
</evidence>
<name>A0A5E4XNJ0_9BURK</name>
<proteinExistence type="predicted"/>